<dbReference type="Pfam" id="PF08448">
    <property type="entry name" value="PAS_4"/>
    <property type="match status" value="1"/>
</dbReference>
<evidence type="ECO:0000256" key="4">
    <source>
        <dbReference type="ARBA" id="ARBA00022723"/>
    </source>
</evidence>
<evidence type="ECO:0000259" key="17">
    <source>
        <dbReference type="PROSITE" id="PS50112"/>
    </source>
</evidence>
<evidence type="ECO:0000256" key="8">
    <source>
        <dbReference type="ARBA" id="ARBA00022840"/>
    </source>
</evidence>
<evidence type="ECO:0000256" key="14">
    <source>
        <dbReference type="ARBA" id="ARBA00075117"/>
    </source>
</evidence>
<evidence type="ECO:0000256" key="10">
    <source>
        <dbReference type="ARBA" id="ARBA00022912"/>
    </source>
</evidence>
<evidence type="ECO:0000256" key="12">
    <source>
        <dbReference type="ARBA" id="ARBA00047761"/>
    </source>
</evidence>
<dbReference type="InterPro" id="IPR013655">
    <property type="entry name" value="PAS_fold_3"/>
</dbReference>
<dbReference type="RefSeq" id="WP_145796752.1">
    <property type="nucleotide sequence ID" value="NZ_BAAABR010000039.1"/>
</dbReference>
<feature type="region of interest" description="Disordered" evidence="16">
    <location>
        <begin position="1"/>
        <end position="32"/>
    </location>
</feature>
<dbReference type="SUPFAM" id="SSF81606">
    <property type="entry name" value="PP2C-like"/>
    <property type="match status" value="1"/>
</dbReference>
<dbReference type="EMBL" id="VIVR01000001">
    <property type="protein sequence ID" value="TWE21683.1"/>
    <property type="molecule type" value="Genomic_DNA"/>
</dbReference>
<dbReference type="Pfam" id="PF13185">
    <property type="entry name" value="GAF_2"/>
    <property type="match status" value="2"/>
</dbReference>
<keyword evidence="2" id="KW-0597">Phosphoprotein</keyword>
<protein>
    <recommendedName>
        <fullName evidence="1">protein-serine/threonine phosphatase</fullName>
        <ecNumber evidence="1">3.1.3.16</ecNumber>
    </recommendedName>
    <alternativeName>
        <fullName evidence="15">Protein-serine/threonine phosphatase</fullName>
    </alternativeName>
    <alternativeName>
        <fullName evidence="14">Serine/threonine-protein kinase</fullName>
    </alternativeName>
</protein>
<proteinExistence type="predicted"/>
<dbReference type="SMART" id="SM00091">
    <property type="entry name" value="PAS"/>
    <property type="match status" value="2"/>
</dbReference>
<evidence type="ECO:0000256" key="3">
    <source>
        <dbReference type="ARBA" id="ARBA00022679"/>
    </source>
</evidence>
<gene>
    <name evidence="18" type="ORF">FB465_6882</name>
</gene>
<dbReference type="InterPro" id="IPR036457">
    <property type="entry name" value="PPM-type-like_dom_sf"/>
</dbReference>
<dbReference type="SUPFAM" id="SSF55781">
    <property type="entry name" value="GAF domain-like"/>
    <property type="match status" value="2"/>
</dbReference>
<dbReference type="GO" id="GO:0004722">
    <property type="term" value="F:protein serine/threonine phosphatase activity"/>
    <property type="evidence" value="ECO:0007669"/>
    <property type="project" value="UniProtKB-EC"/>
</dbReference>
<dbReference type="Gene3D" id="3.30.450.20">
    <property type="entry name" value="PAS domain"/>
    <property type="match status" value="2"/>
</dbReference>
<evidence type="ECO:0000313" key="19">
    <source>
        <dbReference type="Proteomes" id="UP000318416"/>
    </source>
</evidence>
<dbReference type="Pfam" id="PF08447">
    <property type="entry name" value="PAS_3"/>
    <property type="match status" value="1"/>
</dbReference>
<dbReference type="CDD" id="cd00130">
    <property type="entry name" value="PAS"/>
    <property type="match status" value="2"/>
</dbReference>
<dbReference type="GO" id="GO:0046872">
    <property type="term" value="F:metal ion binding"/>
    <property type="evidence" value="ECO:0007669"/>
    <property type="project" value="UniProtKB-KW"/>
</dbReference>
<evidence type="ECO:0000256" key="7">
    <source>
        <dbReference type="ARBA" id="ARBA00022801"/>
    </source>
</evidence>
<dbReference type="FunFam" id="3.60.40.10:FF:000005">
    <property type="entry name" value="Serine/threonine protein phosphatase"/>
    <property type="match status" value="1"/>
</dbReference>
<dbReference type="EC" id="3.1.3.16" evidence="1"/>
<keyword evidence="8" id="KW-0067">ATP-binding</keyword>
<feature type="domain" description="PAS" evidence="17">
    <location>
        <begin position="208"/>
        <end position="265"/>
    </location>
</feature>
<evidence type="ECO:0000256" key="16">
    <source>
        <dbReference type="SAM" id="MobiDB-lite"/>
    </source>
</evidence>
<comment type="catalytic activity">
    <reaction evidence="12">
        <text>O-phospho-L-seryl-[protein] + H2O = L-seryl-[protein] + phosphate</text>
        <dbReference type="Rhea" id="RHEA:20629"/>
        <dbReference type="Rhea" id="RHEA-COMP:9863"/>
        <dbReference type="Rhea" id="RHEA-COMP:11604"/>
        <dbReference type="ChEBI" id="CHEBI:15377"/>
        <dbReference type="ChEBI" id="CHEBI:29999"/>
        <dbReference type="ChEBI" id="CHEBI:43474"/>
        <dbReference type="ChEBI" id="CHEBI:83421"/>
        <dbReference type="EC" id="3.1.3.16"/>
    </reaction>
</comment>
<dbReference type="GO" id="GO:0016301">
    <property type="term" value="F:kinase activity"/>
    <property type="evidence" value="ECO:0007669"/>
    <property type="project" value="UniProtKB-KW"/>
</dbReference>
<comment type="caution">
    <text evidence="18">The sequence shown here is derived from an EMBL/GenBank/DDBJ whole genome shotgun (WGS) entry which is preliminary data.</text>
</comment>
<dbReference type="PROSITE" id="PS50112">
    <property type="entry name" value="PAS"/>
    <property type="match status" value="2"/>
</dbReference>
<reference evidence="18 19" key="1">
    <citation type="submission" date="2019-06" db="EMBL/GenBank/DDBJ databases">
        <title>Sequencing the genomes of 1000 actinobacteria strains.</title>
        <authorList>
            <person name="Klenk H.-P."/>
        </authorList>
    </citation>
    <scope>NUCLEOTIDE SEQUENCE [LARGE SCALE GENOMIC DNA]</scope>
    <source>
        <strain evidence="18 19">DSM 41649</strain>
    </source>
</reference>
<evidence type="ECO:0000256" key="11">
    <source>
        <dbReference type="ARBA" id="ARBA00023211"/>
    </source>
</evidence>
<comment type="function">
    <text evidence="13">Primarily acts as an independent SigF regulator that is sensitive to the osmosensory signal, mediating the cross talk of PknD with the SigF regulon. Possesses both phosphatase and kinase activities. The kinase domain functions as a classic anti-sigma factor-like kinase to phosphorylate the anti-anti-sigma factor domain at the canonical regulatory site, and the phosphatase domain antagonizes this activity.</text>
</comment>
<dbReference type="InterPro" id="IPR035965">
    <property type="entry name" value="PAS-like_dom_sf"/>
</dbReference>
<dbReference type="Gene3D" id="3.60.40.10">
    <property type="entry name" value="PPM-type phosphatase domain"/>
    <property type="match status" value="1"/>
</dbReference>
<keyword evidence="3" id="KW-0808">Transferase</keyword>
<keyword evidence="5" id="KW-0547">Nucleotide-binding</keyword>
<dbReference type="OrthoDB" id="118142at2"/>
<evidence type="ECO:0000256" key="5">
    <source>
        <dbReference type="ARBA" id="ARBA00022741"/>
    </source>
</evidence>
<evidence type="ECO:0000256" key="9">
    <source>
        <dbReference type="ARBA" id="ARBA00022842"/>
    </source>
</evidence>
<keyword evidence="7" id="KW-0378">Hydrolase</keyword>
<evidence type="ECO:0000256" key="13">
    <source>
        <dbReference type="ARBA" id="ARBA00056274"/>
    </source>
</evidence>
<dbReference type="AlphaFoldDB" id="A0A561F1E2"/>
<dbReference type="SMART" id="SM00331">
    <property type="entry name" value="PP2C_SIG"/>
    <property type="match status" value="1"/>
</dbReference>
<dbReference type="Proteomes" id="UP000318416">
    <property type="component" value="Unassembled WGS sequence"/>
</dbReference>
<dbReference type="SUPFAM" id="SSF55785">
    <property type="entry name" value="PYP-like sensor domain (PAS domain)"/>
    <property type="match status" value="2"/>
</dbReference>
<dbReference type="InterPro" id="IPR000014">
    <property type="entry name" value="PAS"/>
</dbReference>
<keyword evidence="10" id="KW-0904">Protein phosphatase</keyword>
<dbReference type="SMART" id="SM00065">
    <property type="entry name" value="GAF"/>
    <property type="match status" value="2"/>
</dbReference>
<keyword evidence="11" id="KW-0464">Manganese</keyword>
<dbReference type="Pfam" id="PF07228">
    <property type="entry name" value="SpoIIE"/>
    <property type="match status" value="1"/>
</dbReference>
<feature type="domain" description="PAS" evidence="17">
    <location>
        <begin position="315"/>
        <end position="353"/>
    </location>
</feature>
<sequence length="839" mass="88336">MRHGFPAGAPGPHVTGGTRATRTGADRPSPENAVARDELLGVALRKAVQSTSAYGGVVYLRSPDRRSLVLGAVAGVPLPVLSGFRRVPVASPLPAAEAYRTGRTVCLSGADDTMRRFPRLAVGLPYAFASACAPVAGGGEVFGVLSVLWPSSDAGVPVAARRHLRAAANRLGASLAELTAAGLPVEAAGQPVVVELPGPVGPAVRVGLFDWDLTTGTVAADEGLCDILGVAPAEFDGRAATVATLISPADLPRLRAAAATAARTGSLATQTVRVRDAYGRYRPVKIWGRVPTGPARSHLIGAVLDTTAGAAAVAAVERLRDGVFSLDPEGRVDYANRSLELLLDTPREQLQGRHPWDVMPWLADPAYEDRYRAAMVSQRPTGFLARRPPDQWLAFSLYPDAHGITGRVVPSAPPHDPAAAMQPDVLRPETAPPEAAAGARAGPGAMYHLLQLASVLTEAISVREVCDAVADQILPGFGGQELAIYLVRSGRMFLVAQRGYPDGFLDGFEGTPLRNRLPGTDALSSGAPIFFEDEHELLAAYPGIPLDEMRAWAFLPLIASGHPIGSCILGFDEPRLFTAEERSVLTALGGLIAQALERARLYDAEFVLARGLQQALLPHRLPDVPGFTIAARYLPGTQGMEIGGDWYDAIVTAEGLCLVIGDVEGHSVGAAATMGQLRSAVRAFATGGSTPAEVLLRTNQLLVDLDPGLLASCCLIRLDPTDGRARAVRAGHVPPLLRHPDGHTEILELDGGALLGVDPFSEYPVNEILLPRGSVLALYTDGLVEESGYGIDQGIERLRASLAHAADGSLEALADRLLGDARHSAHRADDVALLLTARR</sequence>
<keyword evidence="9" id="KW-0460">Magnesium</keyword>
<dbReference type="InterPro" id="IPR052016">
    <property type="entry name" value="Bact_Sigma-Reg"/>
</dbReference>
<dbReference type="PANTHER" id="PTHR43156:SF2">
    <property type="entry name" value="STAGE II SPORULATION PROTEIN E"/>
    <property type="match status" value="1"/>
</dbReference>
<accession>A0A561F1E2</accession>
<keyword evidence="19" id="KW-1185">Reference proteome</keyword>
<dbReference type="PANTHER" id="PTHR43156">
    <property type="entry name" value="STAGE II SPORULATION PROTEIN E-RELATED"/>
    <property type="match status" value="1"/>
</dbReference>
<name>A0A561F1E2_9ACTN</name>
<keyword evidence="4" id="KW-0479">Metal-binding</keyword>
<evidence type="ECO:0000313" key="18">
    <source>
        <dbReference type="EMBL" id="TWE21683.1"/>
    </source>
</evidence>
<dbReference type="InterPro" id="IPR029016">
    <property type="entry name" value="GAF-like_dom_sf"/>
</dbReference>
<evidence type="ECO:0000256" key="1">
    <source>
        <dbReference type="ARBA" id="ARBA00013081"/>
    </source>
</evidence>
<dbReference type="InterPro" id="IPR001932">
    <property type="entry name" value="PPM-type_phosphatase-like_dom"/>
</dbReference>
<keyword evidence="6" id="KW-0418">Kinase</keyword>
<dbReference type="InterPro" id="IPR013656">
    <property type="entry name" value="PAS_4"/>
</dbReference>
<organism evidence="18 19">
    <name type="scientific">Kitasatospora atroaurantiaca</name>
    <dbReference type="NCBI Taxonomy" id="285545"/>
    <lineage>
        <taxon>Bacteria</taxon>
        <taxon>Bacillati</taxon>
        <taxon>Actinomycetota</taxon>
        <taxon>Actinomycetes</taxon>
        <taxon>Kitasatosporales</taxon>
        <taxon>Streptomycetaceae</taxon>
        <taxon>Kitasatospora</taxon>
    </lineage>
</organism>
<evidence type="ECO:0000256" key="15">
    <source>
        <dbReference type="ARBA" id="ARBA00081350"/>
    </source>
</evidence>
<evidence type="ECO:0000256" key="6">
    <source>
        <dbReference type="ARBA" id="ARBA00022777"/>
    </source>
</evidence>
<evidence type="ECO:0000256" key="2">
    <source>
        <dbReference type="ARBA" id="ARBA00022553"/>
    </source>
</evidence>
<dbReference type="GO" id="GO:0005524">
    <property type="term" value="F:ATP binding"/>
    <property type="evidence" value="ECO:0007669"/>
    <property type="project" value="UniProtKB-KW"/>
</dbReference>
<dbReference type="Gene3D" id="3.30.450.40">
    <property type="match status" value="2"/>
</dbReference>
<dbReference type="InterPro" id="IPR003018">
    <property type="entry name" value="GAF"/>
</dbReference>